<evidence type="ECO:0000256" key="6">
    <source>
        <dbReference type="ARBA" id="ARBA00022801"/>
    </source>
</evidence>
<evidence type="ECO:0000256" key="13">
    <source>
        <dbReference type="PIRSR" id="PIRSR604385-2"/>
    </source>
</evidence>
<dbReference type="EC" id="3.6.1.13" evidence="3"/>
<dbReference type="Gene3D" id="3.90.79.10">
    <property type="entry name" value="Nucleoside Triphosphate Pyrophosphohydrolase"/>
    <property type="match status" value="1"/>
</dbReference>
<evidence type="ECO:0000256" key="3">
    <source>
        <dbReference type="ARBA" id="ARBA00012453"/>
    </source>
</evidence>
<dbReference type="RefSeq" id="WP_092064113.1">
    <property type="nucleotide sequence ID" value="NZ_FOJU01000003.1"/>
</dbReference>
<feature type="binding site" evidence="13">
    <location>
        <position position="259"/>
    </location>
    <ligand>
        <name>Mg(2+)</name>
        <dbReference type="ChEBI" id="CHEBI:18420"/>
        <label>1</label>
    </ligand>
</feature>
<protein>
    <recommendedName>
        <fullName evidence="4">ADP-ribose pyrophosphatase</fullName>
        <ecNumber evidence="3">3.6.1.13</ecNumber>
    </recommendedName>
    <alternativeName>
        <fullName evidence="9">ADP-ribose diphosphatase</fullName>
    </alternativeName>
    <alternativeName>
        <fullName evidence="11">ADP-ribose phosphohydrolase</fullName>
    </alternativeName>
    <alternativeName>
        <fullName evidence="10">Adenosine diphosphoribose pyrophosphatase</fullName>
    </alternativeName>
</protein>
<dbReference type="GO" id="GO:0006753">
    <property type="term" value="P:nucleoside phosphate metabolic process"/>
    <property type="evidence" value="ECO:0007669"/>
    <property type="project" value="TreeGrafter"/>
</dbReference>
<evidence type="ECO:0000256" key="7">
    <source>
        <dbReference type="ARBA" id="ARBA00022842"/>
    </source>
</evidence>
<evidence type="ECO:0000256" key="2">
    <source>
        <dbReference type="ARBA" id="ARBA00007482"/>
    </source>
</evidence>
<comment type="cofactor">
    <cofactor evidence="1 13">
        <name>Mg(2+)</name>
        <dbReference type="ChEBI" id="CHEBI:18420"/>
    </cofactor>
</comment>
<dbReference type="Gene3D" id="3.10.490.10">
    <property type="entry name" value="Gamma-glutamyl cyclotransferase-like"/>
    <property type="match status" value="1"/>
</dbReference>
<dbReference type="GO" id="GO:0047631">
    <property type="term" value="F:ADP-ribose diphosphatase activity"/>
    <property type="evidence" value="ECO:0007669"/>
    <property type="project" value="UniProtKB-EC"/>
</dbReference>
<keyword evidence="7 13" id="KW-0460">Magnesium</keyword>
<evidence type="ECO:0000256" key="11">
    <source>
        <dbReference type="ARBA" id="ARBA00033056"/>
    </source>
</evidence>
<dbReference type="GO" id="GO:0005829">
    <property type="term" value="C:cytosol"/>
    <property type="evidence" value="ECO:0007669"/>
    <property type="project" value="TreeGrafter"/>
</dbReference>
<dbReference type="Pfam" id="PF00293">
    <property type="entry name" value="NUDIX"/>
    <property type="match status" value="1"/>
</dbReference>
<dbReference type="STRING" id="871651.SAMN05421688_2060"/>
<proteinExistence type="inferred from homology"/>
<feature type="binding site" evidence="13">
    <location>
        <position position="328"/>
    </location>
    <ligand>
        <name>Mg(2+)</name>
        <dbReference type="ChEBI" id="CHEBI:18420"/>
        <label>1</label>
    </ligand>
</feature>
<dbReference type="CDD" id="cd24155">
    <property type="entry name" value="NUDIX_ADPRase"/>
    <property type="match status" value="1"/>
</dbReference>
<keyword evidence="6" id="KW-0378">Hydrolase</keyword>
<evidence type="ECO:0000256" key="9">
    <source>
        <dbReference type="ARBA" id="ARBA00030162"/>
    </source>
</evidence>
<keyword evidence="17" id="KW-1185">Reference proteome</keyword>
<dbReference type="NCBIfam" id="TIGR00052">
    <property type="entry name" value="nudix-type nucleoside diphosphatase, YffH/AdpP family"/>
    <property type="match status" value="1"/>
</dbReference>
<dbReference type="GO" id="GO:0046872">
    <property type="term" value="F:metal ion binding"/>
    <property type="evidence" value="ECO:0007669"/>
    <property type="project" value="UniProtKB-KW"/>
</dbReference>
<dbReference type="EMBL" id="FOJU01000003">
    <property type="protein sequence ID" value="SFA98069.1"/>
    <property type="molecule type" value="Genomic_DNA"/>
</dbReference>
<evidence type="ECO:0000313" key="16">
    <source>
        <dbReference type="EMBL" id="SFA98069.1"/>
    </source>
</evidence>
<gene>
    <name evidence="16" type="ORF">SAMN05421688_2060</name>
</gene>
<sequence length="372" mass="41109">MSRANLFIYGTLCHAPVLRAVLGHLPERREAQLEGHAVRWAAGGPYPVIHTRAGEVSYGQLLSLGPEDMTRLDFYEAAFGYLPKPVEVQTPVGTVEALAYFPNHEEPAAGRWDLALWAEEWAEISIGAAGEVMLRQGREDPKAAGGLLPFFRARAWSRKMAATPAPQTLRSAKTAQDVEIIADHGGYDGFFRLRAFELRHRRFDGNWSEPMRREQFISYDAALLLPYDPASDRVMLIEQLRFGPLGRGDPAPWVLEPIAGLIDVGEDPMETARREAVEEAGLHVTDIRPMLKGYAAPGYCTDFFHCFLGLTDLSEGDAGLGGLSSENEDIRSHVISFDHAMALLESGEINAMPLAAMLLWLARQREALRASA</sequence>
<dbReference type="Pfam" id="PF06094">
    <property type="entry name" value="GGACT"/>
    <property type="match status" value="1"/>
</dbReference>
<dbReference type="InterPro" id="IPR000086">
    <property type="entry name" value="NUDIX_hydrolase_dom"/>
</dbReference>
<evidence type="ECO:0000256" key="10">
    <source>
        <dbReference type="ARBA" id="ARBA00030308"/>
    </source>
</evidence>
<feature type="domain" description="Nudix hydrolase" evidence="15">
    <location>
        <begin position="217"/>
        <end position="357"/>
    </location>
</feature>
<comment type="similarity">
    <text evidence="2">Belongs to the Nudix hydrolase family. NudF subfamily.</text>
</comment>
<evidence type="ECO:0000256" key="4">
    <source>
        <dbReference type="ARBA" id="ARBA00013297"/>
    </source>
</evidence>
<dbReference type="PROSITE" id="PS51462">
    <property type="entry name" value="NUDIX"/>
    <property type="match status" value="1"/>
</dbReference>
<dbReference type="InterPro" id="IPR020084">
    <property type="entry name" value="NUDIX_hydrolase_CS"/>
</dbReference>
<comment type="catalytic activity">
    <reaction evidence="12">
        <text>ADP-D-ribose + H2O = D-ribose 5-phosphate + AMP + 2 H(+)</text>
        <dbReference type="Rhea" id="RHEA:10412"/>
        <dbReference type="ChEBI" id="CHEBI:15377"/>
        <dbReference type="ChEBI" id="CHEBI:15378"/>
        <dbReference type="ChEBI" id="CHEBI:57967"/>
        <dbReference type="ChEBI" id="CHEBI:78346"/>
        <dbReference type="ChEBI" id="CHEBI:456215"/>
        <dbReference type="EC" id="3.6.1.13"/>
    </reaction>
</comment>
<dbReference type="PROSITE" id="PS00893">
    <property type="entry name" value="NUDIX_BOX"/>
    <property type="match status" value="1"/>
</dbReference>
<feature type="binding site" evidence="13">
    <location>
        <position position="279"/>
    </location>
    <ligand>
        <name>Mg(2+)</name>
        <dbReference type="ChEBI" id="CHEBI:18420"/>
        <label>1</label>
    </ligand>
</feature>
<dbReference type="PANTHER" id="PTHR11839:SF5">
    <property type="entry name" value="ADP-RIBOSE PYROPHOSPHATASE"/>
    <property type="match status" value="1"/>
</dbReference>
<reference evidence="16 17" key="1">
    <citation type="submission" date="2016-10" db="EMBL/GenBank/DDBJ databases">
        <authorList>
            <person name="de Groot N.N."/>
        </authorList>
    </citation>
    <scope>NUCLEOTIDE SEQUENCE [LARGE SCALE GENOMIC DNA]</scope>
    <source>
        <strain evidence="16 17">DSM 29316</strain>
    </source>
</reference>
<dbReference type="AlphaFoldDB" id="A0A1I0XAI0"/>
<dbReference type="Proteomes" id="UP000198796">
    <property type="component" value="Unassembled WGS sequence"/>
</dbReference>
<feature type="short sequence motif" description="Nudix box" evidence="14">
    <location>
        <begin position="260"/>
        <end position="282"/>
    </location>
</feature>
<keyword evidence="5 13" id="KW-0479">Metal-binding</keyword>
<evidence type="ECO:0000313" key="17">
    <source>
        <dbReference type="Proteomes" id="UP000198796"/>
    </source>
</evidence>
<comment type="function">
    <text evidence="8">Acts on ADP-mannose and ADP-glucose as well as ADP-ribose. Prevents glycogen biosynthesis. The reaction catalyzed by this enzyme is a limiting step of the gluconeogenic process.</text>
</comment>
<dbReference type="InterPro" id="IPR013024">
    <property type="entry name" value="GGCT-like"/>
</dbReference>
<dbReference type="InterPro" id="IPR036568">
    <property type="entry name" value="GGCT-like_sf"/>
</dbReference>
<evidence type="ECO:0000256" key="5">
    <source>
        <dbReference type="ARBA" id="ARBA00022723"/>
    </source>
</evidence>
<evidence type="ECO:0000256" key="14">
    <source>
        <dbReference type="PIRSR" id="PIRSR604385-3"/>
    </source>
</evidence>
<evidence type="ECO:0000256" key="1">
    <source>
        <dbReference type="ARBA" id="ARBA00001946"/>
    </source>
</evidence>
<evidence type="ECO:0000259" key="15">
    <source>
        <dbReference type="PROSITE" id="PS51462"/>
    </source>
</evidence>
<dbReference type="GO" id="GO:0019144">
    <property type="term" value="F:ADP-sugar diphosphatase activity"/>
    <property type="evidence" value="ECO:0007669"/>
    <property type="project" value="TreeGrafter"/>
</dbReference>
<evidence type="ECO:0000256" key="12">
    <source>
        <dbReference type="ARBA" id="ARBA00049546"/>
    </source>
</evidence>
<dbReference type="GO" id="GO:0019693">
    <property type="term" value="P:ribose phosphate metabolic process"/>
    <property type="evidence" value="ECO:0007669"/>
    <property type="project" value="TreeGrafter"/>
</dbReference>
<dbReference type="OrthoDB" id="5292471at2"/>
<dbReference type="CDD" id="cd06661">
    <property type="entry name" value="GGCT_like"/>
    <property type="match status" value="1"/>
</dbReference>
<evidence type="ECO:0000256" key="8">
    <source>
        <dbReference type="ARBA" id="ARBA00025164"/>
    </source>
</evidence>
<dbReference type="InterPro" id="IPR009288">
    <property type="entry name" value="AIG2-like_dom"/>
</dbReference>
<dbReference type="InterPro" id="IPR015797">
    <property type="entry name" value="NUDIX_hydrolase-like_dom_sf"/>
</dbReference>
<dbReference type="SUPFAM" id="SSF110857">
    <property type="entry name" value="Gamma-glutamyl cyclotransferase-like"/>
    <property type="match status" value="1"/>
</dbReference>
<feature type="binding site" evidence="13">
    <location>
        <position position="275"/>
    </location>
    <ligand>
        <name>Mg(2+)</name>
        <dbReference type="ChEBI" id="CHEBI:18420"/>
        <label>1</label>
    </ligand>
</feature>
<dbReference type="PANTHER" id="PTHR11839">
    <property type="entry name" value="UDP/ADP-SUGAR PYROPHOSPHATASE"/>
    <property type="match status" value="1"/>
</dbReference>
<dbReference type="InterPro" id="IPR004385">
    <property type="entry name" value="NDP_pyrophosphatase"/>
</dbReference>
<accession>A0A1I0XAI0</accession>
<organism evidence="16 17">
    <name type="scientific">Poseidonocella pacifica</name>
    <dbReference type="NCBI Taxonomy" id="871651"/>
    <lineage>
        <taxon>Bacteria</taxon>
        <taxon>Pseudomonadati</taxon>
        <taxon>Pseudomonadota</taxon>
        <taxon>Alphaproteobacteria</taxon>
        <taxon>Rhodobacterales</taxon>
        <taxon>Roseobacteraceae</taxon>
        <taxon>Poseidonocella</taxon>
    </lineage>
</organism>
<dbReference type="SUPFAM" id="SSF55811">
    <property type="entry name" value="Nudix"/>
    <property type="match status" value="1"/>
</dbReference>
<name>A0A1I0XAI0_9RHOB</name>